<organism evidence="1 2">
    <name type="scientific">Maribacter algicola</name>
    <dbReference type="NCBI Taxonomy" id="2498892"/>
    <lineage>
        <taxon>Bacteria</taxon>
        <taxon>Pseudomonadati</taxon>
        <taxon>Bacteroidota</taxon>
        <taxon>Flavobacteriia</taxon>
        <taxon>Flavobacteriales</taxon>
        <taxon>Flavobacteriaceae</taxon>
        <taxon>Maribacter</taxon>
    </lineage>
</organism>
<evidence type="ECO:0000313" key="1">
    <source>
        <dbReference type="EMBL" id="RRQ47490.1"/>
    </source>
</evidence>
<name>A0A3R8RX93_9FLAO</name>
<reference evidence="2" key="2">
    <citation type="submission" date="2018-12" db="EMBL/GenBank/DDBJ databases">
        <title>Maribacter lutimaris sp. nov., isolated from marine sediment.</title>
        <authorList>
            <person name="Kim K.K."/>
        </authorList>
    </citation>
    <scope>NUCLEOTIDE SEQUENCE [LARGE SCALE GENOMIC DNA]</scope>
    <source>
        <strain evidence="2">PoM-212</strain>
    </source>
</reference>
<comment type="caution">
    <text evidence="1">The sequence shown here is derived from an EMBL/GenBank/DDBJ whole genome shotgun (WGS) entry which is preliminary data.</text>
</comment>
<proteinExistence type="predicted"/>
<evidence type="ECO:0000313" key="2">
    <source>
        <dbReference type="Proteomes" id="UP000286990"/>
    </source>
</evidence>
<dbReference type="Gene3D" id="2.60.40.1930">
    <property type="match status" value="1"/>
</dbReference>
<dbReference type="EMBL" id="QUSX01000005">
    <property type="protein sequence ID" value="RRQ47490.1"/>
    <property type="molecule type" value="Genomic_DNA"/>
</dbReference>
<protein>
    <recommendedName>
        <fullName evidence="3">TonB-dependent receptor plug domain-containing protein</fullName>
    </recommendedName>
</protein>
<gene>
    <name evidence="1" type="ORF">DZC72_17275</name>
</gene>
<sequence>MKFRPSSTLFLFFVAFTGITFLNAQNLSIDKKIKPAFKEYFGMPRASVFLHLNKSVFVQGEHLWFKGYLYNRLKNNLLKEPLNLYVGIYDSVGRQVKKELFLSRDGLSQGQVMIDSTFGKGTYYIKASTSWIRNFREDDSFISQFEVIKGSKTIDKNQSDKIDVQFLPEGGHLVSGVQGTVGVKVLNTNGNGVKGVVGVVRNERGDSITSFKTNDFGHSKFDLLPVQGSLYSATLDDYNGIQHKFLLPNSKSKGVIMSIKRIGAGRIQVLLGTNPETRATMGNGPYTLIFHRDGLLKHMNVEFPEGENYVSHILDANSLHPGTNIVTLLDFEGNPLLERLVFNRQSIKKGELTTSLESLSLDSVSVNISLPGKSRGLQYLSASILPADTKAYGHQNNIFSTFLLNPYLKGHVEDPRYYFTNVSEKTERDLDLLLLTQGWSRFSWKNIFENPPVDRYGFETGVDILATLNFELRKNENIMFYPGEGMLPQIIKMKEDSGSFTLSNFLLNRGDNLKFTIIDANGRFSRPNLYVRIDDGSTSDLLHERPLEYLSTIFEYQLSDSNNFNFVLPDNTIALNEVTVEGQREEEIYVSPFVSEGRLIKVTQKTEGNYPRLLDLIRSSGFNVWEAPNTGYDRIRITSKRPSALSLIPLSPRLYVDDIPYSDFNILMDFPTGRLESYFIDRSGNGEQGAAGGVIRVYTKKGVDKDAPGLGRKYVSSDFFEHTVKNGFSPVKEFYVPKYASLNNTSFHNFGTIDWQPNLEIDKNGSTSFTFNHLNIERIKIFIEGIGEGGILYSTVEEVEINPN</sequence>
<dbReference type="Proteomes" id="UP000286990">
    <property type="component" value="Unassembled WGS sequence"/>
</dbReference>
<reference evidence="2" key="1">
    <citation type="submission" date="2018-08" db="EMBL/GenBank/DDBJ databases">
        <authorList>
            <person name="Khan S.A."/>
            <person name="J S.E."/>
        </authorList>
    </citation>
    <scope>NUCLEOTIDE SEQUENCE [LARGE SCALE GENOMIC DNA]</scope>
    <source>
        <strain evidence="2">PoM-212</strain>
    </source>
</reference>
<evidence type="ECO:0008006" key="3">
    <source>
        <dbReference type="Google" id="ProtNLM"/>
    </source>
</evidence>
<dbReference type="OrthoDB" id="679547at2"/>
<dbReference type="AlphaFoldDB" id="A0A3R8RX93"/>
<keyword evidence="2" id="KW-1185">Reference proteome</keyword>
<dbReference type="RefSeq" id="WP_125224144.1">
    <property type="nucleotide sequence ID" value="NZ_QUSX01000005.1"/>
</dbReference>
<accession>A0A3R8RX93</accession>